<dbReference type="EMBL" id="CAJNNW010032529">
    <property type="protein sequence ID" value="CAE8713811.1"/>
    <property type="molecule type" value="Genomic_DNA"/>
</dbReference>
<gene>
    <name evidence="2" type="ORF">PGLA2088_LOCUS37680</name>
</gene>
<organism evidence="2 3">
    <name type="scientific">Polarella glacialis</name>
    <name type="common">Dinoflagellate</name>
    <dbReference type="NCBI Taxonomy" id="89957"/>
    <lineage>
        <taxon>Eukaryota</taxon>
        <taxon>Sar</taxon>
        <taxon>Alveolata</taxon>
        <taxon>Dinophyceae</taxon>
        <taxon>Suessiales</taxon>
        <taxon>Suessiaceae</taxon>
        <taxon>Polarella</taxon>
    </lineage>
</organism>
<feature type="non-terminal residue" evidence="2">
    <location>
        <position position="260"/>
    </location>
</feature>
<evidence type="ECO:0000313" key="3">
    <source>
        <dbReference type="Proteomes" id="UP000626109"/>
    </source>
</evidence>
<proteinExistence type="predicted"/>
<evidence type="ECO:0000256" key="1">
    <source>
        <dbReference type="SAM" id="MobiDB-lite"/>
    </source>
</evidence>
<dbReference type="Proteomes" id="UP000626109">
    <property type="component" value="Unassembled WGS sequence"/>
</dbReference>
<feature type="compositionally biased region" description="Basic and acidic residues" evidence="1">
    <location>
        <begin position="65"/>
        <end position="74"/>
    </location>
</feature>
<name>A0A813L2E5_POLGL</name>
<accession>A0A813L2E5</accession>
<feature type="compositionally biased region" description="Low complexity" evidence="1">
    <location>
        <begin position="39"/>
        <end position="56"/>
    </location>
</feature>
<protein>
    <submittedName>
        <fullName evidence="2">Uncharacterized protein</fullName>
    </submittedName>
</protein>
<reference evidence="2" key="1">
    <citation type="submission" date="2021-02" db="EMBL/GenBank/DDBJ databases">
        <authorList>
            <person name="Dougan E. K."/>
            <person name="Rhodes N."/>
            <person name="Thang M."/>
            <person name="Chan C."/>
        </authorList>
    </citation>
    <scope>NUCLEOTIDE SEQUENCE</scope>
</reference>
<sequence>SARSSPAFVKTCLQGSHDGRLGTGSRSLPSIREDRDHSVASQASAVTASRTASQRSTGSQQHVGAWREVHNRPIPERPFVATTTYAEHQKDAQQARHDFYPYRDEHHPRSKRLMYEMALNKLDKGGAKSVVSDDSGSCFTATETQVSRLSDKSSATGATSVSRTSSVPSFFTADSRNVGGIGAVARRRKEALYRAPAQSDADRKWFMERYERDGPAGLTTANYPSGLYDDSFVMFSQRVAGASNLLDGARETVPRERTNK</sequence>
<dbReference type="AlphaFoldDB" id="A0A813L2E5"/>
<evidence type="ECO:0000313" key="2">
    <source>
        <dbReference type="EMBL" id="CAE8713811.1"/>
    </source>
</evidence>
<comment type="caution">
    <text evidence="2">The sequence shown here is derived from an EMBL/GenBank/DDBJ whole genome shotgun (WGS) entry which is preliminary data.</text>
</comment>
<feature type="region of interest" description="Disordered" evidence="1">
    <location>
        <begin position="1"/>
        <end position="74"/>
    </location>
</feature>